<proteinExistence type="predicted"/>
<sequence>MADVITTTQLLCRQCAAALVVEQGAKYATCDFCGTVNFLDKSEAVLHYAVRPTIDATQAAAALRRWMAGNQTEKGLDTAAQIETQQFQLFPMWLARTEEKGQEVVHLKPAAALSIVELGNLRVPAADLVPFDDALDADAIRPTVPVTAVRAWLAENEGIAAGAIREISLVHVPLYQFKYRYKDNAYTALVDAATGQVFAAIYPEKFELPYVSIGGFGCLAYFLAALIPLITFYVVKSSVGIAIGALIYLGVAVALAVPIFIAAASVSRKY</sequence>
<keyword evidence="1" id="KW-1133">Transmembrane helix</keyword>
<dbReference type="KEGG" id="pbf:CFX0092_A3040"/>
<accession>A0A160T6M2</accession>
<dbReference type="AlphaFoldDB" id="A0A160T6M2"/>
<evidence type="ECO:0000313" key="2">
    <source>
        <dbReference type="EMBL" id="CUS04918.2"/>
    </source>
</evidence>
<keyword evidence="3" id="KW-1185">Reference proteome</keyword>
<organism evidence="2 3">
    <name type="scientific">Candidatus Promineifilum breve</name>
    <dbReference type="NCBI Taxonomy" id="1806508"/>
    <lineage>
        <taxon>Bacteria</taxon>
        <taxon>Bacillati</taxon>
        <taxon>Chloroflexota</taxon>
        <taxon>Ardenticatenia</taxon>
        <taxon>Candidatus Promineifilales</taxon>
        <taxon>Candidatus Promineifilaceae</taxon>
        <taxon>Candidatus Promineifilum</taxon>
    </lineage>
</organism>
<dbReference type="RefSeq" id="WP_095044192.1">
    <property type="nucleotide sequence ID" value="NZ_LN890655.1"/>
</dbReference>
<evidence type="ECO:0000313" key="3">
    <source>
        <dbReference type="Proteomes" id="UP000215027"/>
    </source>
</evidence>
<dbReference type="OrthoDB" id="159107at2"/>
<keyword evidence="1" id="KW-0812">Transmembrane</keyword>
<protein>
    <submittedName>
        <fullName evidence="2">Uncharacterized protein</fullName>
    </submittedName>
</protein>
<name>A0A160T6M2_9CHLR</name>
<feature type="transmembrane region" description="Helical" evidence="1">
    <location>
        <begin position="210"/>
        <end position="235"/>
    </location>
</feature>
<dbReference type="Proteomes" id="UP000215027">
    <property type="component" value="Chromosome I"/>
</dbReference>
<gene>
    <name evidence="2" type="ORF">CFX0092_A3040</name>
</gene>
<evidence type="ECO:0000256" key="1">
    <source>
        <dbReference type="SAM" id="Phobius"/>
    </source>
</evidence>
<feature type="transmembrane region" description="Helical" evidence="1">
    <location>
        <begin position="241"/>
        <end position="266"/>
    </location>
</feature>
<dbReference type="EMBL" id="LN890655">
    <property type="protein sequence ID" value="CUS04918.2"/>
    <property type="molecule type" value="Genomic_DNA"/>
</dbReference>
<reference evidence="2" key="1">
    <citation type="submission" date="2016-01" db="EMBL/GenBank/DDBJ databases">
        <authorList>
            <person name="Mcilroy J.S."/>
            <person name="Karst M S."/>
            <person name="Albertsen M."/>
        </authorList>
    </citation>
    <scope>NUCLEOTIDE SEQUENCE</scope>
    <source>
        <strain evidence="2">Cfx-K</strain>
    </source>
</reference>
<keyword evidence="1" id="KW-0472">Membrane</keyword>